<comment type="caution">
    <text evidence="2">The sequence shown here is derived from an EMBL/GenBank/DDBJ whole genome shotgun (WGS) entry which is preliminary data.</text>
</comment>
<proteinExistence type="predicted"/>
<feature type="domain" description="Secretion system C-terminal sorting" evidence="1">
    <location>
        <begin position="280"/>
        <end position="354"/>
    </location>
</feature>
<evidence type="ECO:0000259" key="1">
    <source>
        <dbReference type="Pfam" id="PF18962"/>
    </source>
</evidence>
<dbReference type="AlphaFoldDB" id="A0A660SGN8"/>
<organism evidence="2 3">
    <name type="scientific">candidate division TA06 bacterium</name>
    <dbReference type="NCBI Taxonomy" id="2250710"/>
    <lineage>
        <taxon>Bacteria</taxon>
        <taxon>Bacteria division TA06</taxon>
    </lineage>
</organism>
<accession>A0A660SGN8</accession>
<protein>
    <recommendedName>
        <fullName evidence="1">Secretion system C-terminal sorting domain-containing protein</fullName>
    </recommendedName>
</protein>
<gene>
    <name evidence="2" type="ORF">DRP43_03975</name>
</gene>
<dbReference type="Proteomes" id="UP000271125">
    <property type="component" value="Unassembled WGS sequence"/>
</dbReference>
<evidence type="ECO:0000313" key="2">
    <source>
        <dbReference type="EMBL" id="RKX69867.1"/>
    </source>
</evidence>
<sequence length="356" mass="40641">MENKMIKTAILTLMFVIGIVGIGRNVRAATRIFYEDCEDTTFTEHFLERYYGTTEYSYWVEFKSEVTRSTDSPHSGSYCMTYDPWTTGNPHANVGYDVGNGYGNKAKFYLKDYNINIWYFRWYHKWETGISYSGSAKNKNIYIGYHEWGGDFVLNLEKSGSGNWHLVIFKNPGYEITVNKYLSMGYSVDDNQWHKMEVYIDLGTTGPTGICTITVDDTIIYSNTAVYYRDAIGINGNIINKMSWPANTSGYPVGTNRQWLDDLEIWDGIPEGINENNIAVYPNPCKVYMGHNSITFNNLSSNDIIRIYNISGKLVHNSGNIANKNYRWSVGNVSSGVYFYKVKGNNKTSGKIVIIR</sequence>
<reference evidence="2 3" key="1">
    <citation type="submission" date="2018-06" db="EMBL/GenBank/DDBJ databases">
        <title>Extensive metabolic versatility and redundancy in microbially diverse, dynamic hydrothermal sediments.</title>
        <authorList>
            <person name="Dombrowski N."/>
            <person name="Teske A."/>
            <person name="Baker B.J."/>
        </authorList>
    </citation>
    <scope>NUCLEOTIDE SEQUENCE [LARGE SCALE GENOMIC DNA]</scope>
    <source>
        <strain evidence="2">B10_G13</strain>
    </source>
</reference>
<evidence type="ECO:0000313" key="3">
    <source>
        <dbReference type="Proteomes" id="UP000271125"/>
    </source>
</evidence>
<dbReference type="Pfam" id="PF18962">
    <property type="entry name" value="Por_Secre_tail"/>
    <property type="match status" value="1"/>
</dbReference>
<dbReference type="InterPro" id="IPR026444">
    <property type="entry name" value="Secre_tail"/>
</dbReference>
<dbReference type="EMBL" id="QNBD01000166">
    <property type="protein sequence ID" value="RKX69867.1"/>
    <property type="molecule type" value="Genomic_DNA"/>
</dbReference>
<name>A0A660SGN8_UNCT6</name>
<dbReference type="NCBIfam" id="TIGR04183">
    <property type="entry name" value="Por_Secre_tail"/>
    <property type="match status" value="1"/>
</dbReference>